<feature type="region of interest" description="Disordered" evidence="1">
    <location>
        <begin position="29"/>
        <end position="51"/>
    </location>
</feature>
<name>A0A2M4B5T8_9DIPT</name>
<sequence length="76" mass="8092">MRSTSFSTVTLSPTAAIISSLASSNLGHTNSTCSGDSTSPAQAGHSGDGARLKRWRYSRKFPCPERNWVSQGFTSP</sequence>
<reference evidence="2" key="1">
    <citation type="submission" date="2018-01" db="EMBL/GenBank/DDBJ databases">
        <title>An insight into the sialome of Amazonian anophelines.</title>
        <authorList>
            <person name="Ribeiro J.M."/>
            <person name="Scarpassa V."/>
            <person name="Calvo E."/>
        </authorList>
    </citation>
    <scope>NUCLEOTIDE SEQUENCE</scope>
    <source>
        <tissue evidence="2">Salivary glands</tissue>
    </source>
</reference>
<organism evidence="2">
    <name type="scientific">Anopheles triannulatus</name>
    <dbReference type="NCBI Taxonomy" id="58253"/>
    <lineage>
        <taxon>Eukaryota</taxon>
        <taxon>Metazoa</taxon>
        <taxon>Ecdysozoa</taxon>
        <taxon>Arthropoda</taxon>
        <taxon>Hexapoda</taxon>
        <taxon>Insecta</taxon>
        <taxon>Pterygota</taxon>
        <taxon>Neoptera</taxon>
        <taxon>Endopterygota</taxon>
        <taxon>Diptera</taxon>
        <taxon>Nematocera</taxon>
        <taxon>Culicoidea</taxon>
        <taxon>Culicidae</taxon>
        <taxon>Anophelinae</taxon>
        <taxon>Anopheles</taxon>
    </lineage>
</organism>
<feature type="compositionally biased region" description="Polar residues" evidence="1">
    <location>
        <begin position="29"/>
        <end position="41"/>
    </location>
</feature>
<dbReference type="AlphaFoldDB" id="A0A2M4B5T8"/>
<dbReference type="EMBL" id="GGFK01015040">
    <property type="protein sequence ID" value="MBW48361.1"/>
    <property type="molecule type" value="Transcribed_RNA"/>
</dbReference>
<evidence type="ECO:0000313" key="2">
    <source>
        <dbReference type="EMBL" id="MBW48361.1"/>
    </source>
</evidence>
<accession>A0A2M4B5T8</accession>
<proteinExistence type="predicted"/>
<protein>
    <submittedName>
        <fullName evidence="2">Putative secreted protein</fullName>
    </submittedName>
</protein>
<evidence type="ECO:0000256" key="1">
    <source>
        <dbReference type="SAM" id="MobiDB-lite"/>
    </source>
</evidence>